<comment type="subcellular location">
    <subcellularLocation>
        <location evidence="1">Nucleus</location>
    </subcellularLocation>
</comment>
<dbReference type="PANTHER" id="PTHR15502:SF7">
    <property type="entry name" value="CALCINEURIN-BINDING PROTEIN CABIN-1"/>
    <property type="match status" value="1"/>
</dbReference>
<reference evidence="5 6" key="2">
    <citation type="journal article" date="2014" name="J. Gen. Appl. Microbiol.">
        <title>The early diverging ascomycetous budding yeast Saitoella complicata has three histone deacetylases belonging to the Clr6, Hos2, and Rpd3 lineages.</title>
        <authorList>
            <person name="Nishida H."/>
            <person name="Matsumoto T."/>
            <person name="Kondo S."/>
            <person name="Hamamoto M."/>
            <person name="Yoshikawa H."/>
        </authorList>
    </citation>
    <scope>NUCLEOTIDE SEQUENCE [LARGE SCALE GENOMIC DNA]</scope>
    <source>
        <strain evidence="5 6">NRRL Y-17804</strain>
    </source>
</reference>
<dbReference type="GO" id="GO:0005634">
    <property type="term" value="C:nucleus"/>
    <property type="evidence" value="ECO:0007669"/>
    <property type="project" value="UniProtKB-SubCell"/>
</dbReference>
<keyword evidence="3" id="KW-0539">Nucleus</keyword>
<sequence>MVRFTAINEEPQIEAEKSTHEVLIENALKTYQSALAAQQAGNFALAERLYAQVIQSDLVQEELIDVWEEEEVVHELNDEEESDVEEGRDAGVPLPVQKKVDPPLPPLLLLRFLALKNYATFRLERLSKDPSFLPNQTRAETLRSALEDFTSALSCEDTDPSVWRSVAELAAALGSTKLERFAQESNFAFSVDLNQDAEEIKDLKVGPGGISAALDLLGAIDPLEDGSADMRDALLSILKANKIKPPPTKVFKSHPWLATELALPPPPLAETLHATQSFPLKVRLQKQTWAELGKRLLEAYHSAIPAPSVSIEMAPSILSTEVEDVVVSRSPEQPRRRSLVPMETYTDVVRPKDESPEATMNEPGSSDRKRRSSVDATAATRASKRARGTGVVIPAEETGGMQTLYEQDLQFVISLNMILGRIDMSLGEPEQIGVQAGASSDKTLNEFRELLKGWTEADARAWSATGAAKKPDVTASDTSLFDLAAADPPRSAIGAEDMEGLLRFMEQAKEKGMAVVECCLAWLCALTRQHDAGVRSAYERDGWDHGLKNVVTKVAIALETHCLDFLKGSRRDVLTLSWAQTLYEIYLDAVMEEERGRKKENPITDFTSRDTLVRWGGLVQDLLEEVEIADRAEVGLGREVELRYIWASTIFAQVAGAPHGDILKRYEDIIVTLEAEGQGFEVVLPNCHSLPKVSAAKANLEIQKFETMDYFVGIFQTSRDKNSTESIRELEAILLPSAASDGDHQMQLIFQFLESSSLEFRLYLWKVLEEAYSVNLQAEKALECMFESLGLMVQEMQKDSAKKAAETERRFLLLRNWRVVQDVITRASNTVHNNPIVADFDGEKTAAFIGSLLCVLRLLLHFALYEDAVDGGALPKHGDAIFGRFRDSLRDLLVRSCNLLYFLLHRALNCKVSPSNTIPDLELAHAEAYPVLSTLLRVLHDELGSRSYCSLAGGMFLQLLEQELLRLDRPDDRFEFLQCLHCRYEMTMSMDNFHAFEHHAKPSKLERNDALRIAPFIMSSIRPTSTREYIVRNDIKAALEQICQALAFPPAVTAVTVNNQIIGGYLESKIDPLWFSDCRKGTLALSTMPVVSMRHEEAVRELYLLQARVLMTQHRLRAKQTQVKPTDDLIAARGYFMLDLSINPDRFDSWYGLAQTYSGVSDNELATSADNILKKYDEIVELQKKAILCYMMARSTSMRCQTVDPGYFQQFMLDFGQQLYIASREPTRMSAFIVDIVDWQDPSPTVADSEEASVNQGAPDIRSINRIEKKMCKRAPIRLAADCFSIAKQLNPQDWRAPYMLGKCLARLGKQPELVLEQYVIACQVAPEKSPVTQELVIDPHYKFISQVFKYVWIKKTVSVEDGWKYLDYTRYRGAITAGEGEVNSYRLFFKQVYASLLTIKDADKKHWHHRPVYLWAKLNGEYGENPIGAKTELQHLFEKGSVCKIWRTEFERPGRHYVYNQRYTALLIKYASQSGDVDTLRAIAKKLRKGSATMTNHKEVWDYLCEKYLEALRHRCHFSVPSSLLQDSCTVEIFNQAAQALENAYSTPGVMSLEFDAMKDIIELKKLNAGFYEDVDVFDDRIIDIYSQLIHRFLPLQQPSAPTPGHANAMSLSSIMTPRPSPAFPPVATMGMPFQVTVGMQAQTNSPSMPATPSVPQSAPAPEAADVKTPVKSNKVTRAMILQKAASLGKPKSRKVEKVAQIPESSPIPTVLQSPVVEQTPHFSIPYSYGPGQHSGSSTPVREAPPQYPGIAQYFMPSQGNQGPPPPQ</sequence>
<comment type="similarity">
    <text evidence="2">Belongs to the HIR3 family.</text>
</comment>
<protein>
    <recommendedName>
        <fullName evidence="7">Histone transcription regulator 3 homolog</fullName>
    </recommendedName>
</protein>
<name>A0A0E9NBZ6_SAICN</name>
<evidence type="ECO:0008006" key="7">
    <source>
        <dbReference type="Google" id="ProtNLM"/>
    </source>
</evidence>
<dbReference type="GO" id="GO:0000417">
    <property type="term" value="C:HIR complex"/>
    <property type="evidence" value="ECO:0007669"/>
    <property type="project" value="TreeGrafter"/>
</dbReference>
<feature type="region of interest" description="Disordered" evidence="4">
    <location>
        <begin position="328"/>
        <end position="389"/>
    </location>
</feature>
<feature type="region of interest" description="Disordered" evidence="4">
    <location>
        <begin position="1644"/>
        <end position="1672"/>
    </location>
</feature>
<dbReference type="STRING" id="698492.A0A0E9NBZ6"/>
<evidence type="ECO:0000256" key="3">
    <source>
        <dbReference type="ARBA" id="ARBA00023242"/>
    </source>
</evidence>
<dbReference type="InterPro" id="IPR011990">
    <property type="entry name" value="TPR-like_helical_dom_sf"/>
</dbReference>
<dbReference type="PANTHER" id="PTHR15502">
    <property type="entry name" value="CALCINEURIN-BINDING PROTEIN CABIN 1-RELATED"/>
    <property type="match status" value="1"/>
</dbReference>
<dbReference type="SUPFAM" id="SSF48452">
    <property type="entry name" value="TPR-like"/>
    <property type="match status" value="1"/>
</dbReference>
<evidence type="ECO:0000313" key="6">
    <source>
        <dbReference type="Proteomes" id="UP000033140"/>
    </source>
</evidence>
<feature type="compositionally biased region" description="Polar residues" evidence="4">
    <location>
        <begin position="1644"/>
        <end position="1658"/>
    </location>
</feature>
<organism evidence="5 6">
    <name type="scientific">Saitoella complicata (strain BCRC 22490 / CBS 7301 / JCM 7358 / NBRC 10748 / NRRL Y-17804)</name>
    <dbReference type="NCBI Taxonomy" id="698492"/>
    <lineage>
        <taxon>Eukaryota</taxon>
        <taxon>Fungi</taxon>
        <taxon>Dikarya</taxon>
        <taxon>Ascomycota</taxon>
        <taxon>Taphrinomycotina</taxon>
        <taxon>Taphrinomycotina incertae sedis</taxon>
        <taxon>Saitoella</taxon>
    </lineage>
</organism>
<dbReference type="GO" id="GO:0031491">
    <property type="term" value="F:nucleosome binding"/>
    <property type="evidence" value="ECO:0007669"/>
    <property type="project" value="TreeGrafter"/>
</dbReference>
<gene>
    <name evidence="5" type="ORF">G7K_1551-t1</name>
</gene>
<reference evidence="5 6" key="3">
    <citation type="journal article" date="2015" name="Genome Announc.">
        <title>Draft Genome Sequence of the Archiascomycetous Yeast Saitoella complicata.</title>
        <authorList>
            <person name="Yamauchi K."/>
            <person name="Kondo S."/>
            <person name="Hamamoto M."/>
            <person name="Takahashi Y."/>
            <person name="Ogura Y."/>
            <person name="Hayashi T."/>
            <person name="Nishida H."/>
        </authorList>
    </citation>
    <scope>NUCLEOTIDE SEQUENCE [LARGE SCALE GENOMIC DNA]</scope>
    <source>
        <strain evidence="5 6">NRRL Y-17804</strain>
    </source>
</reference>
<evidence type="ECO:0000256" key="4">
    <source>
        <dbReference type="SAM" id="MobiDB-lite"/>
    </source>
</evidence>
<dbReference type="GO" id="GO:0006325">
    <property type="term" value="P:chromatin organization"/>
    <property type="evidence" value="ECO:0007669"/>
    <property type="project" value="InterPro"/>
</dbReference>
<reference evidence="5 6" key="1">
    <citation type="journal article" date="2011" name="J. Gen. Appl. Microbiol.">
        <title>Draft genome sequencing of the enigmatic yeast Saitoella complicata.</title>
        <authorList>
            <person name="Nishida H."/>
            <person name="Hamamoto M."/>
            <person name="Sugiyama J."/>
        </authorList>
    </citation>
    <scope>NUCLEOTIDE SEQUENCE [LARGE SCALE GENOMIC DNA]</scope>
    <source>
        <strain evidence="5 6">NRRL Y-17804</strain>
    </source>
</reference>
<evidence type="ECO:0000256" key="1">
    <source>
        <dbReference type="ARBA" id="ARBA00004123"/>
    </source>
</evidence>
<feature type="region of interest" description="Disordered" evidence="4">
    <location>
        <begin position="74"/>
        <end position="96"/>
    </location>
</feature>
<feature type="region of interest" description="Disordered" evidence="4">
    <location>
        <begin position="1725"/>
        <end position="1769"/>
    </location>
</feature>
<evidence type="ECO:0000313" key="5">
    <source>
        <dbReference type="EMBL" id="GAO47343.1"/>
    </source>
</evidence>
<proteinExistence type="inferred from homology"/>
<dbReference type="Proteomes" id="UP000033140">
    <property type="component" value="Unassembled WGS sequence"/>
</dbReference>
<evidence type="ECO:0000256" key="2">
    <source>
        <dbReference type="ARBA" id="ARBA00007335"/>
    </source>
</evidence>
<dbReference type="RefSeq" id="XP_019022706.1">
    <property type="nucleotide sequence ID" value="XM_019171593.1"/>
</dbReference>
<comment type="caution">
    <text evidence="5">The sequence shown here is derived from an EMBL/GenBank/DDBJ whole genome shotgun (WGS) entry which is preliminary data.</text>
</comment>
<accession>A0A0E9NBZ6</accession>
<dbReference type="OrthoDB" id="77564at2759"/>
<dbReference type="OMA" id="WETWYRL"/>
<dbReference type="EMBL" id="BACD03000008">
    <property type="protein sequence ID" value="GAO47343.1"/>
    <property type="molecule type" value="Genomic_DNA"/>
</dbReference>
<feature type="compositionally biased region" description="Acidic residues" evidence="4">
    <location>
        <begin position="74"/>
        <end position="86"/>
    </location>
</feature>
<keyword evidence="6" id="KW-1185">Reference proteome</keyword>
<dbReference type="InterPro" id="IPR033053">
    <property type="entry name" value="Hir3/CABIN1"/>
</dbReference>